<dbReference type="RefSeq" id="WP_132124430.1">
    <property type="nucleotide sequence ID" value="NZ_SLWS01000012.1"/>
</dbReference>
<dbReference type="InterPro" id="IPR036388">
    <property type="entry name" value="WH-like_DNA-bd_sf"/>
</dbReference>
<dbReference type="EMBL" id="SLWS01000012">
    <property type="protein sequence ID" value="TCO52508.1"/>
    <property type="molecule type" value="Genomic_DNA"/>
</dbReference>
<dbReference type="GO" id="GO:0003677">
    <property type="term" value="F:DNA binding"/>
    <property type="evidence" value="ECO:0007669"/>
    <property type="project" value="UniProtKB-KW"/>
</dbReference>
<feature type="domain" description="HTH marR-type" evidence="1">
    <location>
        <begin position="22"/>
        <end position="120"/>
    </location>
</feature>
<sequence>MDGGQLYRLGRRLVELSRAAAGQSGDLVLTAGQTVVLEDVIKHPGGSVGEIQERTGLVQSHVSVSVAKLRQHGLVRTTADPDDGRKVRVWVTEDTMRAITRRATRGVDESITSAVGDPERARRVIALLDELADLLA</sequence>
<comment type="caution">
    <text evidence="2">The sequence shown here is derived from an EMBL/GenBank/DDBJ whole genome shotgun (WGS) entry which is preliminary data.</text>
</comment>
<dbReference type="Proteomes" id="UP000295680">
    <property type="component" value="Unassembled WGS sequence"/>
</dbReference>
<keyword evidence="3" id="KW-1185">Reference proteome</keyword>
<gene>
    <name evidence="2" type="ORF">EV192_112240</name>
</gene>
<accession>A0A4R2J7Q9</accession>
<dbReference type="Gene3D" id="1.10.10.10">
    <property type="entry name" value="Winged helix-like DNA-binding domain superfamily/Winged helix DNA-binding domain"/>
    <property type="match status" value="1"/>
</dbReference>
<dbReference type="SUPFAM" id="SSF46785">
    <property type="entry name" value="Winged helix' DNA-binding domain"/>
    <property type="match status" value="1"/>
</dbReference>
<evidence type="ECO:0000313" key="2">
    <source>
        <dbReference type="EMBL" id="TCO52508.1"/>
    </source>
</evidence>
<dbReference type="InterPro" id="IPR036390">
    <property type="entry name" value="WH_DNA-bd_sf"/>
</dbReference>
<keyword evidence="2" id="KW-0238">DNA-binding</keyword>
<dbReference type="Pfam" id="PF12802">
    <property type="entry name" value="MarR_2"/>
    <property type="match status" value="1"/>
</dbReference>
<dbReference type="PANTHER" id="PTHR33164">
    <property type="entry name" value="TRANSCRIPTIONAL REGULATOR, MARR FAMILY"/>
    <property type="match status" value="1"/>
</dbReference>
<dbReference type="InterPro" id="IPR039422">
    <property type="entry name" value="MarR/SlyA-like"/>
</dbReference>
<dbReference type="GO" id="GO:0006950">
    <property type="term" value="P:response to stress"/>
    <property type="evidence" value="ECO:0007669"/>
    <property type="project" value="TreeGrafter"/>
</dbReference>
<dbReference type="AlphaFoldDB" id="A0A4R2J7Q9"/>
<proteinExistence type="predicted"/>
<dbReference type="GO" id="GO:0003700">
    <property type="term" value="F:DNA-binding transcription factor activity"/>
    <property type="evidence" value="ECO:0007669"/>
    <property type="project" value="InterPro"/>
</dbReference>
<name>A0A4R2J7Q9_9PSEU</name>
<dbReference type="SMART" id="SM00347">
    <property type="entry name" value="HTH_MARR"/>
    <property type="match status" value="1"/>
</dbReference>
<protein>
    <submittedName>
        <fullName evidence="2">DNA-binding MarR family transcriptional regulator</fullName>
    </submittedName>
</protein>
<evidence type="ECO:0000259" key="1">
    <source>
        <dbReference type="SMART" id="SM00347"/>
    </source>
</evidence>
<dbReference type="InterPro" id="IPR000835">
    <property type="entry name" value="HTH_MarR-typ"/>
</dbReference>
<organism evidence="2 3">
    <name type="scientific">Actinocrispum wychmicini</name>
    <dbReference type="NCBI Taxonomy" id="1213861"/>
    <lineage>
        <taxon>Bacteria</taxon>
        <taxon>Bacillati</taxon>
        <taxon>Actinomycetota</taxon>
        <taxon>Actinomycetes</taxon>
        <taxon>Pseudonocardiales</taxon>
        <taxon>Pseudonocardiaceae</taxon>
        <taxon>Actinocrispum</taxon>
    </lineage>
</organism>
<reference evidence="2 3" key="1">
    <citation type="submission" date="2019-03" db="EMBL/GenBank/DDBJ databases">
        <title>Genomic Encyclopedia of Type Strains, Phase IV (KMG-IV): sequencing the most valuable type-strain genomes for metagenomic binning, comparative biology and taxonomic classification.</title>
        <authorList>
            <person name="Goeker M."/>
        </authorList>
    </citation>
    <scope>NUCLEOTIDE SEQUENCE [LARGE SCALE GENOMIC DNA]</scope>
    <source>
        <strain evidence="2 3">DSM 45934</strain>
    </source>
</reference>
<evidence type="ECO:0000313" key="3">
    <source>
        <dbReference type="Proteomes" id="UP000295680"/>
    </source>
</evidence>
<dbReference type="PANTHER" id="PTHR33164:SF43">
    <property type="entry name" value="HTH-TYPE TRANSCRIPTIONAL REPRESSOR YETL"/>
    <property type="match status" value="1"/>
</dbReference>
<dbReference type="OrthoDB" id="4557196at2"/>